<protein>
    <recommendedName>
        <fullName evidence="15">Sodium-coupled monocarboxylate transporter 1</fullName>
    </recommendedName>
</protein>
<evidence type="ECO:0000313" key="13">
    <source>
        <dbReference type="EMBL" id="GFG31146.1"/>
    </source>
</evidence>
<sequence>MDVSNASVQVVGMALQRFGLADYLVFVSMLLVCALIGIYYGFCTGKMSEAEYLMGGRNMQTFPVAVSLVASFISGITLLGTPTEIYVYGIQYIYIVGGVITMGFIMESAYLPVFHNLQLTSTYEYLERRFNKHVRLYGSFLFTLALITWLPIVIYVPALAFNQVTGINVHIITPAVCIVCIFYTCVGGLKAVVWTDVVQTVIMFGAMVLVVIKGTVDVGGLSIVWERNYNSGRIEAPIWDLNPATRHTVWVLVIGGFVHWLQGSAMNQYQLQRYLALPTLSSARNALWLFVVGALSFILICSYSGMLIFATYYDCDPLTTKLAAAKDQLLPLLVMDALKGMPGVPGLFVAGVFSAALSSLSTGLNSMAAVFLEDFYKTWFTRQPSPRLTKILMKMVVVVMGAICVGLVFVVEKLGTVLQMAMSLSGVTHGASLGIFSMGLFLPWVNSKGAMIGGLACLGFMSWVCLGTQAAIAAGEIIFETKPVSVEGCTYDFVTPTPAFMNATVKPHKDEVFPLYRMSYLWYTLLGAVVSMTVALIASFLTNPVDPASLDPMLLSPVIRRFLPKKEVQKQDVNMALLSGYKFTDRLCITVTTTDTDVCECEVMDLDTESTTTSVDDKTEDFCENPTRDTLAEGLMCLLKPTIDQLDERVRATRISQVELKQQIEVLSEELKKISESQQCLLDIDVYVRKLINAKLKVTVVSNILQNVQDRLNKVHQQIAREQSRRRALLEPSPIATPLEATNPSIQ</sequence>
<keyword evidence="5 12" id="KW-0812">Transmembrane</keyword>
<dbReference type="PANTHER" id="PTHR42985">
    <property type="entry name" value="SODIUM-COUPLED MONOCARBOXYLATE TRANSPORTER"/>
    <property type="match status" value="1"/>
</dbReference>
<dbReference type="AlphaFoldDB" id="A0A6L2PFK1"/>
<evidence type="ECO:0000256" key="1">
    <source>
        <dbReference type="ARBA" id="ARBA00004651"/>
    </source>
</evidence>
<evidence type="ECO:0000256" key="8">
    <source>
        <dbReference type="ARBA" id="ARBA00023065"/>
    </source>
</evidence>
<keyword evidence="8" id="KW-0406">Ion transport</keyword>
<dbReference type="OrthoDB" id="6132759at2759"/>
<feature type="transmembrane region" description="Helical" evidence="12">
    <location>
        <begin position="20"/>
        <end position="42"/>
    </location>
</feature>
<dbReference type="InterPro" id="IPR028119">
    <property type="entry name" value="Snapin/Pallidin/Snn1"/>
</dbReference>
<feature type="transmembrane region" description="Helical" evidence="12">
    <location>
        <begin position="245"/>
        <end position="265"/>
    </location>
</feature>
<feature type="transmembrane region" description="Helical" evidence="12">
    <location>
        <begin position="62"/>
        <end position="80"/>
    </location>
</feature>
<dbReference type="GO" id="GO:0005886">
    <property type="term" value="C:plasma membrane"/>
    <property type="evidence" value="ECO:0007669"/>
    <property type="project" value="UniProtKB-SubCell"/>
</dbReference>
<evidence type="ECO:0000256" key="6">
    <source>
        <dbReference type="ARBA" id="ARBA00022989"/>
    </source>
</evidence>
<dbReference type="InterPro" id="IPR051163">
    <property type="entry name" value="Sodium:Solute_Symporter_SSF"/>
</dbReference>
<proteinExistence type="inferred from homology"/>
<comment type="subcellular location">
    <subcellularLocation>
        <location evidence="1">Cell membrane</location>
        <topology evidence="1">Multi-pass membrane protein</topology>
    </subcellularLocation>
</comment>
<dbReference type="GO" id="GO:0015293">
    <property type="term" value="F:symporter activity"/>
    <property type="evidence" value="ECO:0007669"/>
    <property type="project" value="TreeGrafter"/>
</dbReference>
<dbReference type="EMBL" id="BLKM01000284">
    <property type="protein sequence ID" value="GFG31146.1"/>
    <property type="molecule type" value="Genomic_DNA"/>
</dbReference>
<feature type="transmembrane region" description="Helical" evidence="12">
    <location>
        <begin position="449"/>
        <end position="472"/>
    </location>
</feature>
<dbReference type="FunCoup" id="A0A6L2PFK1">
    <property type="interactions" value="36"/>
</dbReference>
<keyword evidence="10" id="KW-0739">Sodium transport</keyword>
<feature type="transmembrane region" description="Helical" evidence="12">
    <location>
        <begin position="520"/>
        <end position="541"/>
    </location>
</feature>
<feature type="transmembrane region" description="Helical" evidence="12">
    <location>
        <begin position="167"/>
        <end position="189"/>
    </location>
</feature>
<evidence type="ECO:0008006" key="15">
    <source>
        <dbReference type="Google" id="ProtNLM"/>
    </source>
</evidence>
<dbReference type="PANTHER" id="PTHR42985:SF5">
    <property type="entry name" value="FI02094P-RELATED"/>
    <property type="match status" value="1"/>
</dbReference>
<evidence type="ECO:0000256" key="11">
    <source>
        <dbReference type="RuleBase" id="RU362091"/>
    </source>
</evidence>
<feature type="transmembrane region" description="Helical" evidence="12">
    <location>
        <begin position="347"/>
        <end position="371"/>
    </location>
</feature>
<name>A0A6L2PFK1_COPFO</name>
<keyword evidence="4" id="KW-1003">Cell membrane</keyword>
<evidence type="ECO:0000256" key="4">
    <source>
        <dbReference type="ARBA" id="ARBA00022475"/>
    </source>
</evidence>
<dbReference type="InterPro" id="IPR001734">
    <property type="entry name" value="Na/solute_symporter"/>
</dbReference>
<feature type="transmembrane region" description="Helical" evidence="12">
    <location>
        <begin position="134"/>
        <end position="161"/>
    </location>
</feature>
<evidence type="ECO:0000256" key="7">
    <source>
        <dbReference type="ARBA" id="ARBA00023053"/>
    </source>
</evidence>
<dbReference type="Proteomes" id="UP000502823">
    <property type="component" value="Unassembled WGS sequence"/>
</dbReference>
<evidence type="ECO:0000256" key="10">
    <source>
        <dbReference type="ARBA" id="ARBA00023201"/>
    </source>
</evidence>
<dbReference type="Pfam" id="PF14712">
    <property type="entry name" value="Snapin_Pallidin"/>
    <property type="match status" value="1"/>
</dbReference>
<evidence type="ECO:0000256" key="3">
    <source>
        <dbReference type="ARBA" id="ARBA00022448"/>
    </source>
</evidence>
<dbReference type="NCBIfam" id="TIGR00813">
    <property type="entry name" value="sss"/>
    <property type="match status" value="1"/>
</dbReference>
<keyword evidence="6 12" id="KW-1133">Transmembrane helix</keyword>
<feature type="transmembrane region" description="Helical" evidence="12">
    <location>
        <begin position="391"/>
        <end position="411"/>
    </location>
</feature>
<dbReference type="Gene3D" id="1.20.1730.10">
    <property type="entry name" value="Sodium/glucose cotransporter"/>
    <property type="match status" value="1"/>
</dbReference>
<keyword evidence="3" id="KW-0813">Transport</keyword>
<dbReference type="InterPro" id="IPR038377">
    <property type="entry name" value="Na/Glc_symporter_sf"/>
</dbReference>
<evidence type="ECO:0000313" key="14">
    <source>
        <dbReference type="Proteomes" id="UP000502823"/>
    </source>
</evidence>
<keyword evidence="14" id="KW-1185">Reference proteome</keyword>
<comment type="caution">
    <text evidence="13">The sequence shown here is derived from an EMBL/GenBank/DDBJ whole genome shotgun (WGS) entry which is preliminary data.</text>
</comment>
<feature type="transmembrane region" description="Helical" evidence="12">
    <location>
        <begin position="92"/>
        <end position="113"/>
    </location>
</feature>
<feature type="transmembrane region" description="Helical" evidence="12">
    <location>
        <begin position="417"/>
        <end position="442"/>
    </location>
</feature>
<keyword evidence="9 12" id="KW-0472">Membrane</keyword>
<evidence type="ECO:0000256" key="12">
    <source>
        <dbReference type="SAM" id="Phobius"/>
    </source>
</evidence>
<comment type="similarity">
    <text evidence="2 11">Belongs to the sodium:solute symporter (SSF) (TC 2.A.21) family.</text>
</comment>
<dbReference type="PROSITE" id="PS50283">
    <property type="entry name" value="NA_SOLUT_SYMP_3"/>
    <property type="match status" value="1"/>
</dbReference>
<dbReference type="CDD" id="cd11492">
    <property type="entry name" value="SLC5sbd_NIS-SMVT"/>
    <property type="match status" value="1"/>
</dbReference>
<dbReference type="InParanoid" id="A0A6L2PFK1"/>
<evidence type="ECO:0000256" key="5">
    <source>
        <dbReference type="ARBA" id="ARBA00022692"/>
    </source>
</evidence>
<organism evidence="13 14">
    <name type="scientific">Coptotermes formosanus</name>
    <name type="common">Formosan subterranean termite</name>
    <dbReference type="NCBI Taxonomy" id="36987"/>
    <lineage>
        <taxon>Eukaryota</taxon>
        <taxon>Metazoa</taxon>
        <taxon>Ecdysozoa</taxon>
        <taxon>Arthropoda</taxon>
        <taxon>Hexapoda</taxon>
        <taxon>Insecta</taxon>
        <taxon>Pterygota</taxon>
        <taxon>Neoptera</taxon>
        <taxon>Polyneoptera</taxon>
        <taxon>Dictyoptera</taxon>
        <taxon>Blattodea</taxon>
        <taxon>Blattoidea</taxon>
        <taxon>Termitoidae</taxon>
        <taxon>Rhinotermitidae</taxon>
        <taxon>Coptotermes</taxon>
    </lineage>
</organism>
<feature type="transmembrane region" description="Helical" evidence="12">
    <location>
        <begin position="286"/>
        <end position="313"/>
    </location>
</feature>
<evidence type="ECO:0000256" key="9">
    <source>
        <dbReference type="ARBA" id="ARBA00023136"/>
    </source>
</evidence>
<dbReference type="Pfam" id="PF00474">
    <property type="entry name" value="SSF"/>
    <property type="match status" value="1"/>
</dbReference>
<feature type="transmembrane region" description="Helical" evidence="12">
    <location>
        <begin position="201"/>
        <end position="225"/>
    </location>
</feature>
<reference evidence="14" key="1">
    <citation type="submission" date="2020-01" db="EMBL/GenBank/DDBJ databases">
        <title>Draft genome sequence of the Termite Coptotermes fromosanus.</title>
        <authorList>
            <person name="Itakura S."/>
            <person name="Yosikawa Y."/>
            <person name="Umezawa K."/>
        </authorList>
    </citation>
    <scope>NUCLEOTIDE SEQUENCE [LARGE SCALE GENOMIC DNA]</scope>
</reference>
<dbReference type="GO" id="GO:0006814">
    <property type="term" value="P:sodium ion transport"/>
    <property type="evidence" value="ECO:0007669"/>
    <property type="project" value="UniProtKB-KW"/>
</dbReference>
<gene>
    <name evidence="13" type="ORF">Cfor_08621</name>
</gene>
<accession>A0A6L2PFK1</accession>
<keyword evidence="7" id="KW-0915">Sodium</keyword>
<evidence type="ECO:0000256" key="2">
    <source>
        <dbReference type="ARBA" id="ARBA00006434"/>
    </source>
</evidence>